<dbReference type="EMBL" id="CP036291">
    <property type="protein sequence ID" value="QDU87384.1"/>
    <property type="molecule type" value="Genomic_DNA"/>
</dbReference>
<dbReference type="Pfam" id="PF06439">
    <property type="entry name" value="3keto-disac_hyd"/>
    <property type="match status" value="1"/>
</dbReference>
<evidence type="ECO:0000256" key="1">
    <source>
        <dbReference type="SAM" id="SignalP"/>
    </source>
</evidence>
<accession>A0A518D7C2</accession>
<feature type="chain" id="PRO_5021967508" description="3-keto-alpha-glucoside-1,2-lyase/3-keto-2-hydroxy-glucal hydratase domain-containing protein" evidence="1">
    <location>
        <begin position="22"/>
        <end position="244"/>
    </location>
</feature>
<evidence type="ECO:0000313" key="4">
    <source>
        <dbReference type="Proteomes" id="UP000317429"/>
    </source>
</evidence>
<evidence type="ECO:0000259" key="2">
    <source>
        <dbReference type="Pfam" id="PF06439"/>
    </source>
</evidence>
<feature type="domain" description="3-keto-alpha-glucoside-1,2-lyase/3-keto-2-hydroxy-glucal hydratase" evidence="2">
    <location>
        <begin position="52"/>
        <end position="239"/>
    </location>
</feature>
<keyword evidence="4" id="KW-1185">Reference proteome</keyword>
<reference evidence="3 4" key="1">
    <citation type="submission" date="2019-02" db="EMBL/GenBank/DDBJ databases">
        <title>Deep-cultivation of Planctomycetes and their phenomic and genomic characterization uncovers novel biology.</title>
        <authorList>
            <person name="Wiegand S."/>
            <person name="Jogler M."/>
            <person name="Boedeker C."/>
            <person name="Pinto D."/>
            <person name="Vollmers J."/>
            <person name="Rivas-Marin E."/>
            <person name="Kohn T."/>
            <person name="Peeters S.H."/>
            <person name="Heuer A."/>
            <person name="Rast P."/>
            <person name="Oberbeckmann S."/>
            <person name="Bunk B."/>
            <person name="Jeske O."/>
            <person name="Meyerdierks A."/>
            <person name="Storesund J.E."/>
            <person name="Kallscheuer N."/>
            <person name="Luecker S."/>
            <person name="Lage O.M."/>
            <person name="Pohl T."/>
            <person name="Merkel B.J."/>
            <person name="Hornburger P."/>
            <person name="Mueller R.-W."/>
            <person name="Bruemmer F."/>
            <person name="Labrenz M."/>
            <person name="Spormann A.M."/>
            <person name="Op den Camp H."/>
            <person name="Overmann J."/>
            <person name="Amann R."/>
            <person name="Jetten M.S.M."/>
            <person name="Mascher T."/>
            <person name="Medema M.H."/>
            <person name="Devos D.P."/>
            <person name="Kaster A.-K."/>
            <person name="Ovreas L."/>
            <person name="Rohde M."/>
            <person name="Galperin M.Y."/>
            <person name="Jogler C."/>
        </authorList>
    </citation>
    <scope>NUCLEOTIDE SEQUENCE [LARGE SCALE GENOMIC DNA]</scope>
    <source>
        <strain evidence="3 4">Pla175</strain>
    </source>
</reference>
<name>A0A518D7C2_9BACT</name>
<dbReference type="Gene3D" id="2.60.120.560">
    <property type="entry name" value="Exo-inulinase, domain 1"/>
    <property type="match status" value="1"/>
</dbReference>
<dbReference type="OrthoDB" id="9780017at2"/>
<proteinExistence type="predicted"/>
<dbReference type="KEGG" id="pnd:Pla175_07430"/>
<sequence precursor="true">MPRFLLPTLALTFVLVPFALAQPATDAAPAATQAGDDGLKPLISPKDFHADHFHGWTQRGGKATYHVEGDEIVGTSVPNTPNSFLCSNKLYDDFVLEFDVKIDSGLNSGVQIRSECFDEPTTSQGRKIPAGRVHGYQVEIDPTPRAYSGGIYDEARRGWLNDLKGPEHADARAAFKPAEWNHYRVVAKGDRLQTWINGVPAADLTDDVTGEGFIALQVHGIGDAAHAGKQVRWKNVKLKELGDE</sequence>
<evidence type="ECO:0000313" key="3">
    <source>
        <dbReference type="EMBL" id="QDU87384.1"/>
    </source>
</evidence>
<dbReference type="Proteomes" id="UP000317429">
    <property type="component" value="Chromosome"/>
</dbReference>
<dbReference type="InterPro" id="IPR010496">
    <property type="entry name" value="AL/BT2_dom"/>
</dbReference>
<organism evidence="3 4">
    <name type="scientific">Pirellulimonas nuda</name>
    <dbReference type="NCBI Taxonomy" id="2528009"/>
    <lineage>
        <taxon>Bacteria</taxon>
        <taxon>Pseudomonadati</taxon>
        <taxon>Planctomycetota</taxon>
        <taxon>Planctomycetia</taxon>
        <taxon>Pirellulales</taxon>
        <taxon>Lacipirellulaceae</taxon>
        <taxon>Pirellulimonas</taxon>
    </lineage>
</organism>
<dbReference type="GO" id="GO:0016787">
    <property type="term" value="F:hydrolase activity"/>
    <property type="evidence" value="ECO:0007669"/>
    <property type="project" value="InterPro"/>
</dbReference>
<protein>
    <recommendedName>
        <fullName evidence="2">3-keto-alpha-glucoside-1,2-lyase/3-keto-2-hydroxy-glucal hydratase domain-containing protein</fullName>
    </recommendedName>
</protein>
<feature type="signal peptide" evidence="1">
    <location>
        <begin position="1"/>
        <end position="21"/>
    </location>
</feature>
<keyword evidence="1" id="KW-0732">Signal</keyword>
<dbReference type="AlphaFoldDB" id="A0A518D7C2"/>
<gene>
    <name evidence="3" type="ORF">Pla175_07430</name>
</gene>
<dbReference type="RefSeq" id="WP_145281348.1">
    <property type="nucleotide sequence ID" value="NZ_CP036291.1"/>
</dbReference>